<comment type="caution">
    <text evidence="1">The sequence shown here is derived from an EMBL/GenBank/DDBJ whole genome shotgun (WGS) entry which is preliminary data.</text>
</comment>
<proteinExistence type="predicted"/>
<accession>A0A6I4YRR4</accession>
<keyword evidence="2" id="KW-1185">Reference proteome</keyword>
<sequence>MASNLAHHHAKKLVERGLLFEQRREAGKVFYQLTARTFKIPWSVLPPTDEFGGTYTSLKDLDRNFRQAYERSWRLAGNNEELTVGFADHLENRPQPSQLSSPAIEGIPAHFDSLTLRLAPERYQRLIREITQLLTEAGCEGPKDQGQVCTVALFGYQGPLDCPEDVTTAGVSRCTSSFLGQALTS</sequence>
<evidence type="ECO:0000313" key="2">
    <source>
        <dbReference type="Proteomes" id="UP000430519"/>
    </source>
</evidence>
<dbReference type="AlphaFoldDB" id="A0A6I4YRR4"/>
<evidence type="ECO:0000313" key="1">
    <source>
        <dbReference type="EMBL" id="MXV21667.1"/>
    </source>
</evidence>
<dbReference type="RefSeq" id="WP_160982075.1">
    <property type="nucleotide sequence ID" value="NZ_WVHK01000117.1"/>
</dbReference>
<name>A0A6I4YRR4_9DEIO</name>
<dbReference type="Proteomes" id="UP000430519">
    <property type="component" value="Unassembled WGS sequence"/>
</dbReference>
<organism evidence="1 2">
    <name type="scientific">Deinococcus xianganensis</name>
    <dbReference type="NCBI Taxonomy" id="1507289"/>
    <lineage>
        <taxon>Bacteria</taxon>
        <taxon>Thermotogati</taxon>
        <taxon>Deinococcota</taxon>
        <taxon>Deinococci</taxon>
        <taxon>Deinococcales</taxon>
        <taxon>Deinococcaceae</taxon>
        <taxon>Deinococcus</taxon>
    </lineage>
</organism>
<protein>
    <submittedName>
        <fullName evidence="1">Uncharacterized protein</fullName>
    </submittedName>
</protein>
<dbReference type="EMBL" id="WVHK01000117">
    <property type="protein sequence ID" value="MXV21667.1"/>
    <property type="molecule type" value="Genomic_DNA"/>
</dbReference>
<gene>
    <name evidence="1" type="ORF">GLX28_18775</name>
</gene>
<reference evidence="1 2" key="1">
    <citation type="submission" date="2019-11" db="EMBL/GenBank/DDBJ databases">
        <title>Genome sequence of Deinococcus xianganensis Y35, AI-2 producing algicidal bacterium, isolated from lake water.</title>
        <authorList>
            <person name="Li Y."/>
        </authorList>
    </citation>
    <scope>NUCLEOTIDE SEQUENCE [LARGE SCALE GENOMIC DNA]</scope>
    <source>
        <strain evidence="1 2">Y35</strain>
    </source>
</reference>